<dbReference type="Gene3D" id="4.10.240.10">
    <property type="entry name" value="Zn(2)-C6 fungal-type DNA-binding domain"/>
    <property type="match status" value="1"/>
</dbReference>
<dbReference type="Pfam" id="PF00172">
    <property type="entry name" value="Zn_clus"/>
    <property type="match status" value="1"/>
</dbReference>
<dbReference type="InterPro" id="IPR053181">
    <property type="entry name" value="EcdB-like_regulator"/>
</dbReference>
<feature type="compositionally biased region" description="Polar residues" evidence="3">
    <location>
        <begin position="138"/>
        <end position="150"/>
    </location>
</feature>
<keyword evidence="1" id="KW-0479">Metal-binding</keyword>
<feature type="region of interest" description="Disordered" evidence="3">
    <location>
        <begin position="136"/>
        <end position="163"/>
    </location>
</feature>
<dbReference type="SUPFAM" id="SSF57701">
    <property type="entry name" value="Zn2/Cys6 DNA-binding domain"/>
    <property type="match status" value="1"/>
</dbReference>
<dbReference type="PROSITE" id="PS00463">
    <property type="entry name" value="ZN2_CY6_FUNGAL_1"/>
    <property type="match status" value="1"/>
</dbReference>
<protein>
    <recommendedName>
        <fullName evidence="4">Zn(2)-C6 fungal-type domain-containing protein</fullName>
    </recommendedName>
</protein>
<gene>
    <name evidence="5" type="ORF">B0J12DRAFT_734713</name>
</gene>
<evidence type="ECO:0000256" key="3">
    <source>
        <dbReference type="SAM" id="MobiDB-lite"/>
    </source>
</evidence>
<dbReference type="CDD" id="cd12148">
    <property type="entry name" value="fungal_TF_MHR"/>
    <property type="match status" value="1"/>
</dbReference>
<dbReference type="Pfam" id="PF04082">
    <property type="entry name" value="Fungal_trans"/>
    <property type="match status" value="1"/>
</dbReference>
<organism evidence="5 6">
    <name type="scientific">Macrophomina phaseolina</name>
    <dbReference type="NCBI Taxonomy" id="35725"/>
    <lineage>
        <taxon>Eukaryota</taxon>
        <taxon>Fungi</taxon>
        <taxon>Dikarya</taxon>
        <taxon>Ascomycota</taxon>
        <taxon>Pezizomycotina</taxon>
        <taxon>Dothideomycetes</taxon>
        <taxon>Dothideomycetes incertae sedis</taxon>
        <taxon>Botryosphaeriales</taxon>
        <taxon>Botryosphaeriaceae</taxon>
        <taxon>Macrophomina</taxon>
    </lineage>
</organism>
<evidence type="ECO:0000313" key="6">
    <source>
        <dbReference type="Proteomes" id="UP000774617"/>
    </source>
</evidence>
<dbReference type="SMART" id="SM00066">
    <property type="entry name" value="GAL4"/>
    <property type="match status" value="1"/>
</dbReference>
<dbReference type="InterPro" id="IPR007219">
    <property type="entry name" value="XnlR_reg_dom"/>
</dbReference>
<evidence type="ECO:0000313" key="5">
    <source>
        <dbReference type="EMBL" id="KAH7065390.1"/>
    </source>
</evidence>
<feature type="domain" description="Zn(2)-C6 fungal-type" evidence="4">
    <location>
        <begin position="34"/>
        <end position="64"/>
    </location>
</feature>
<accession>A0ABQ8GVU7</accession>
<dbReference type="PANTHER" id="PTHR47785">
    <property type="entry name" value="ZN(II)2CYS6 TRANSCRIPTION FACTOR (EUROFUNG)-RELATED-RELATED"/>
    <property type="match status" value="1"/>
</dbReference>
<dbReference type="PROSITE" id="PS50048">
    <property type="entry name" value="ZN2_CY6_FUNGAL_2"/>
    <property type="match status" value="1"/>
</dbReference>
<reference evidence="5 6" key="1">
    <citation type="journal article" date="2021" name="Nat. Commun.">
        <title>Genetic determinants of endophytism in the Arabidopsis root mycobiome.</title>
        <authorList>
            <person name="Mesny F."/>
            <person name="Miyauchi S."/>
            <person name="Thiergart T."/>
            <person name="Pickel B."/>
            <person name="Atanasova L."/>
            <person name="Karlsson M."/>
            <person name="Huettel B."/>
            <person name="Barry K.W."/>
            <person name="Haridas S."/>
            <person name="Chen C."/>
            <person name="Bauer D."/>
            <person name="Andreopoulos W."/>
            <person name="Pangilinan J."/>
            <person name="LaButti K."/>
            <person name="Riley R."/>
            <person name="Lipzen A."/>
            <person name="Clum A."/>
            <person name="Drula E."/>
            <person name="Henrissat B."/>
            <person name="Kohler A."/>
            <person name="Grigoriev I.V."/>
            <person name="Martin F.M."/>
            <person name="Hacquard S."/>
        </authorList>
    </citation>
    <scope>NUCLEOTIDE SEQUENCE [LARGE SCALE GENOMIC DNA]</scope>
    <source>
        <strain evidence="5 6">MPI-SDFR-AT-0080</strain>
    </source>
</reference>
<name>A0ABQ8GVU7_9PEZI</name>
<dbReference type="CDD" id="cd00067">
    <property type="entry name" value="GAL4"/>
    <property type="match status" value="1"/>
</dbReference>
<dbReference type="InterPro" id="IPR001138">
    <property type="entry name" value="Zn2Cys6_DnaBD"/>
</dbReference>
<proteinExistence type="predicted"/>
<feature type="region of interest" description="Disordered" evidence="3">
    <location>
        <begin position="1"/>
        <end position="25"/>
    </location>
</feature>
<comment type="caution">
    <text evidence="5">The sequence shown here is derived from an EMBL/GenBank/DDBJ whole genome shotgun (WGS) entry which is preliminary data.</text>
</comment>
<dbReference type="EMBL" id="JAGTJR010000001">
    <property type="protein sequence ID" value="KAH7065390.1"/>
    <property type="molecule type" value="Genomic_DNA"/>
</dbReference>
<keyword evidence="2" id="KW-0539">Nucleus</keyword>
<dbReference type="PANTHER" id="PTHR47785:SF6">
    <property type="entry name" value="ZN(II)2CYS6 TRANSCRIPTION FACTOR (EUROFUNG)"/>
    <property type="match status" value="1"/>
</dbReference>
<dbReference type="Proteomes" id="UP000774617">
    <property type="component" value="Unassembled WGS sequence"/>
</dbReference>
<keyword evidence="6" id="KW-1185">Reference proteome</keyword>
<feature type="region of interest" description="Disordered" evidence="3">
    <location>
        <begin position="214"/>
        <end position="234"/>
    </location>
</feature>
<evidence type="ECO:0000256" key="2">
    <source>
        <dbReference type="ARBA" id="ARBA00023242"/>
    </source>
</evidence>
<dbReference type="InterPro" id="IPR036864">
    <property type="entry name" value="Zn2-C6_fun-type_DNA-bd_sf"/>
</dbReference>
<evidence type="ECO:0000259" key="4">
    <source>
        <dbReference type="PROSITE" id="PS50048"/>
    </source>
</evidence>
<evidence type="ECO:0000256" key="1">
    <source>
        <dbReference type="ARBA" id="ARBA00022723"/>
    </source>
</evidence>
<sequence>MSVFSPTAGGGPSPPDAPSDSSLRRERAAIAAQACETCRARKSKCDERRPKCGLCMRVGADCRYREPQPTKKDKTMVFMLDALQRIEGKIDLIGKAVDPESGVYEPGPYTTPHSGRVSSISSGAFMIQDRLLRDQERPASQQIPTQSSPRLVQPQGHRNAHAHVTPPHKVLLWPFIHSRLAEFQVEVAEDLQSLRQEGTPWFLRHEVLKHPDPLPANARLETEPVDDPSIPDSDSRVRFPTLTHEEMRTYAHHYFNTFNMLYLILDRRHFMDVVLPKVARYGFGDGDHESVIALLVFSLGKVALDGTWSPPLDNGMHFESGLRGGTLEEPPALDIFNEARRRTGFISYHCSIESIQIQLLSAMYYESCGRHLDFWRAAQSASTAFQILIKCAPIDWFTERGNLVKRLYWTCNLIENWYHFDLDLPRTAMCDHEDEVPLPGELLGQSTEEDQQTVMHFLAMIALRRLVTRVHKTIFEASSSSSEFPEGYDGPPTHVIRELSRQLESWRSMLPQSLQWADDPSESRFHYSYIDSTKTTRLFTPDVSRIPVDQPNALDLVTAQLRSRYYYTRFIMYRPFVYKVLHWPELTTDEDRQLAGLCIKSALMWPIALAPPKNRKRLVPYLFAWTQNFIGILLILRVTTISNILADVCRSTIDQTELMLTVQYLLEWIADVRPIDGIATWSWKILVPLFRDVFPDISGADA</sequence>